<dbReference type="Gene3D" id="2.60.40.60">
    <property type="entry name" value="Cadherins"/>
    <property type="match status" value="4"/>
</dbReference>
<dbReference type="PANTHER" id="PTHR24025">
    <property type="entry name" value="DESMOGLEIN FAMILY MEMBER"/>
    <property type="match status" value="1"/>
</dbReference>
<dbReference type="PRINTS" id="PR00205">
    <property type="entry name" value="CADHERIN"/>
</dbReference>
<dbReference type="PANTHER" id="PTHR24025:SF8">
    <property type="entry name" value="DESMOCOLLIN-1"/>
    <property type="match status" value="1"/>
</dbReference>
<keyword evidence="6 11" id="KW-0106">Calcium</keyword>
<dbReference type="FunFam" id="2.60.40.60:FF:000091">
    <property type="entry name" value="Desmocollin 1"/>
    <property type="match status" value="1"/>
</dbReference>
<proteinExistence type="predicted"/>
<dbReference type="FunFam" id="2.60.40.60:FF:000096">
    <property type="entry name" value="Desmocollin 2"/>
    <property type="match status" value="1"/>
</dbReference>
<reference evidence="15" key="1">
    <citation type="submission" date="2025-08" db="UniProtKB">
        <authorList>
            <consortium name="Ensembl"/>
        </authorList>
    </citation>
    <scope>IDENTIFICATION</scope>
</reference>
<evidence type="ECO:0000256" key="9">
    <source>
        <dbReference type="ARBA" id="ARBA00023136"/>
    </source>
</evidence>
<keyword evidence="16" id="KW-1185">Reference proteome</keyword>
<dbReference type="GO" id="GO:0050680">
    <property type="term" value="P:negative regulation of epithelial cell proliferation"/>
    <property type="evidence" value="ECO:0007669"/>
    <property type="project" value="Ensembl"/>
</dbReference>
<keyword evidence="4 12" id="KW-0812">Transmembrane</keyword>
<dbReference type="InterPro" id="IPR002126">
    <property type="entry name" value="Cadherin-like_dom"/>
</dbReference>
<dbReference type="InterPro" id="IPR014868">
    <property type="entry name" value="Cadherin_pro_dom"/>
</dbReference>
<accession>A0A2K6GJZ2</accession>
<dbReference type="GO" id="GO:0031069">
    <property type="term" value="P:hair follicle morphogenesis"/>
    <property type="evidence" value="ECO:0007669"/>
    <property type="project" value="Ensembl"/>
</dbReference>
<feature type="domain" description="Cadherin" evidence="14">
    <location>
        <begin position="358"/>
        <end position="463"/>
    </location>
</feature>
<dbReference type="GO" id="GO:0005509">
    <property type="term" value="F:calcium ion binding"/>
    <property type="evidence" value="ECO:0007669"/>
    <property type="project" value="UniProtKB-UniRule"/>
</dbReference>
<dbReference type="GeneTree" id="ENSGT01030000234624"/>
<dbReference type="Pfam" id="PF00028">
    <property type="entry name" value="Cadherin"/>
    <property type="match status" value="2"/>
</dbReference>
<evidence type="ECO:0000256" key="4">
    <source>
        <dbReference type="ARBA" id="ARBA00022692"/>
    </source>
</evidence>
<dbReference type="InterPro" id="IPR020894">
    <property type="entry name" value="Cadherin_CS"/>
</dbReference>
<feature type="domain" description="Cadherin" evidence="14">
    <location>
        <begin position="191"/>
        <end position="302"/>
    </location>
</feature>
<keyword evidence="3" id="KW-0165">Cleavage on pair of basic residues</keyword>
<evidence type="ECO:0000259" key="14">
    <source>
        <dbReference type="PROSITE" id="PS50268"/>
    </source>
</evidence>
<evidence type="ECO:0000313" key="15">
    <source>
        <dbReference type="Ensembl" id="ENSPCOP00000026519.1"/>
    </source>
</evidence>
<name>A0A2K6GJZ2_PROCO</name>
<dbReference type="GO" id="GO:0061436">
    <property type="term" value="P:establishment of skin barrier"/>
    <property type="evidence" value="ECO:0007669"/>
    <property type="project" value="Ensembl"/>
</dbReference>
<evidence type="ECO:0000256" key="12">
    <source>
        <dbReference type="SAM" id="Phobius"/>
    </source>
</evidence>
<dbReference type="OMA" id="VTICRHE"/>
<dbReference type="GO" id="GO:0005886">
    <property type="term" value="C:plasma membrane"/>
    <property type="evidence" value="ECO:0007669"/>
    <property type="project" value="UniProtKB-SubCell"/>
</dbReference>
<dbReference type="PROSITE" id="PS00232">
    <property type="entry name" value="CADHERIN_1"/>
    <property type="match status" value="2"/>
</dbReference>
<dbReference type="GeneID" id="105820139"/>
<evidence type="ECO:0000256" key="3">
    <source>
        <dbReference type="ARBA" id="ARBA00022685"/>
    </source>
</evidence>
<keyword evidence="5" id="KW-0677">Repeat</keyword>
<dbReference type="FunFam" id="2.60.40.60:FF:000027">
    <property type="entry name" value="Cadherin 2"/>
    <property type="match status" value="1"/>
</dbReference>
<dbReference type="GO" id="GO:0007156">
    <property type="term" value="P:homophilic cell adhesion via plasma membrane adhesion molecules"/>
    <property type="evidence" value="ECO:0007669"/>
    <property type="project" value="InterPro"/>
</dbReference>
<dbReference type="SMART" id="SM00112">
    <property type="entry name" value="CA"/>
    <property type="match status" value="3"/>
</dbReference>
<dbReference type="RefSeq" id="XP_012512020.1">
    <property type="nucleotide sequence ID" value="XM_012656566.1"/>
</dbReference>
<dbReference type="InterPro" id="IPR015919">
    <property type="entry name" value="Cadherin-like_sf"/>
</dbReference>
<keyword evidence="9 12" id="KW-0472">Membrane</keyword>
<evidence type="ECO:0000256" key="6">
    <source>
        <dbReference type="ARBA" id="ARBA00022837"/>
    </source>
</evidence>
<dbReference type="PROSITE" id="PS50268">
    <property type="entry name" value="CADHERIN_2"/>
    <property type="match status" value="3"/>
</dbReference>
<evidence type="ECO:0000256" key="11">
    <source>
        <dbReference type="PROSITE-ProRule" id="PRU00043"/>
    </source>
</evidence>
<dbReference type="AlphaFoldDB" id="A0A2K6GJZ2"/>
<keyword evidence="13" id="KW-0732">Signal</keyword>
<evidence type="ECO:0000256" key="10">
    <source>
        <dbReference type="ARBA" id="ARBA00023180"/>
    </source>
</evidence>
<keyword evidence="10" id="KW-0325">Glycoprotein</keyword>
<dbReference type="Ensembl" id="ENSPCOT00000037273.1">
    <property type="protein sequence ID" value="ENSPCOP00000026519.1"/>
    <property type="gene ID" value="ENSPCOG00000025642.1"/>
</dbReference>
<dbReference type="CDD" id="cd11304">
    <property type="entry name" value="Cadherin_repeat"/>
    <property type="match status" value="2"/>
</dbReference>
<evidence type="ECO:0000313" key="16">
    <source>
        <dbReference type="Proteomes" id="UP000233160"/>
    </source>
</evidence>
<gene>
    <name evidence="15" type="primary">DSC1</name>
</gene>
<dbReference type="InterPro" id="IPR050971">
    <property type="entry name" value="Cadherin-domain_protein"/>
</dbReference>
<dbReference type="OrthoDB" id="6079678at2759"/>
<organism evidence="15 16">
    <name type="scientific">Propithecus coquereli</name>
    <name type="common">Coquerel's sifaka</name>
    <name type="synonym">Propithecus verreauxi coquereli</name>
    <dbReference type="NCBI Taxonomy" id="379532"/>
    <lineage>
        <taxon>Eukaryota</taxon>
        <taxon>Metazoa</taxon>
        <taxon>Chordata</taxon>
        <taxon>Craniata</taxon>
        <taxon>Vertebrata</taxon>
        <taxon>Euteleostomi</taxon>
        <taxon>Mammalia</taxon>
        <taxon>Eutheria</taxon>
        <taxon>Euarchontoglires</taxon>
        <taxon>Primates</taxon>
        <taxon>Strepsirrhini</taxon>
        <taxon>Lemuriformes</taxon>
        <taxon>Indriidae</taxon>
        <taxon>Propithecus</taxon>
    </lineage>
</organism>
<dbReference type="FunFam" id="2.60.40.60:FF:000031">
    <property type="entry name" value="Cadherin 3"/>
    <property type="match status" value="1"/>
</dbReference>
<dbReference type="GO" id="GO:0030057">
    <property type="term" value="C:desmosome"/>
    <property type="evidence" value="ECO:0007669"/>
    <property type="project" value="Ensembl"/>
</dbReference>
<dbReference type="PRINTS" id="PR01820">
    <property type="entry name" value="DESMOCOLLIN"/>
</dbReference>
<dbReference type="SMART" id="SM01055">
    <property type="entry name" value="Cadherin_pro"/>
    <property type="match status" value="1"/>
</dbReference>
<feature type="transmembrane region" description="Helical" evidence="12">
    <location>
        <begin position="579"/>
        <end position="601"/>
    </location>
</feature>
<dbReference type="KEGG" id="pcoq:105820139"/>
<keyword evidence="8 12" id="KW-1133">Transmembrane helix</keyword>
<evidence type="ECO:0000256" key="2">
    <source>
        <dbReference type="ARBA" id="ARBA00022475"/>
    </source>
</evidence>
<sequence length="722" mass="80632">MAVASAAPGSIFCKQLLFSLLVLILFCDACQKISLRVPSHLQAETLVGRVNLEECLKSASLILSSDPAFRILEDGSIYTTHELILSSERKRFSIFLSDSQRQEQKEIQVVLSARDNKAPKKRHTKDTALKRSKRRWAPIPCSLMENSLGPFPQHIQQLYGYATTADGYAPEYPLPFLIKVEDDNDNAPYFENKVTIFNVPENCRSGTSVGQVTAIDLDEPDTLHTRLKYKILQQIPDHPKHFSIHPDTGVITTATPFLDREKCDTYQLIMEVRDMGGQPFGLFNTGTITISLADENDNAPYFTETSPLNYEVNRQVVLQIGVLNEAQFSKAANSQTPTMCTTTVTVKIKDRDEGPECNPPVKVIQSRDGIPAGQQLLGYKALDPESRNGEGLRYQKFNDVDNWFEINEHTGDLRTLKVLDRESKFVKNNQYNVSVVAMDAVGRSCTGTLVVHLEDTNDHPPQIEKEVTICQQDKDFAVLEPVDLDGPENGPPFQFLLDNSARKLWTLEEKDGKTATLHQRQNLDYDYYHVPIQIKDRHGLAAKHELTVRVCDCTTPSECRMTGKRERDVQLSNVILGRWAILAMVLGSALLLCILFTCFCVTAKRTVKKCFPEDVAQQNLIVSNTEGPGEEVMEANIRLPMQTSNICDTSMSVGTLGGQGIKTQQSFEMVKGGGHQTLESVKGAGQGVTEAGRFAYTDWQSFTQPRLGEVSSIVFKLTLRES</sequence>
<comment type="subcellular location">
    <subcellularLocation>
        <location evidence="1">Cell membrane</location>
        <topology evidence="1">Single-pass type I membrane protein</topology>
    </subcellularLocation>
</comment>
<evidence type="ECO:0000256" key="13">
    <source>
        <dbReference type="SAM" id="SignalP"/>
    </source>
</evidence>
<feature type="chain" id="PRO_5014369120" evidence="13">
    <location>
        <begin position="33"/>
        <end position="722"/>
    </location>
</feature>
<dbReference type="GO" id="GO:0002160">
    <property type="term" value="P:desmosome maintenance"/>
    <property type="evidence" value="ECO:0007669"/>
    <property type="project" value="Ensembl"/>
</dbReference>
<evidence type="ECO:0000256" key="5">
    <source>
        <dbReference type="ARBA" id="ARBA00022737"/>
    </source>
</evidence>
<dbReference type="SUPFAM" id="SSF49313">
    <property type="entry name" value="Cadherin-like"/>
    <property type="match status" value="4"/>
</dbReference>
<protein>
    <submittedName>
        <fullName evidence="15">Desmocollin 1</fullName>
    </submittedName>
</protein>
<feature type="domain" description="Cadherin" evidence="14">
    <location>
        <begin position="461"/>
        <end position="558"/>
    </location>
</feature>
<dbReference type="STRING" id="379532.ENSPCOP00000026519"/>
<reference evidence="15" key="2">
    <citation type="submission" date="2025-09" db="UniProtKB">
        <authorList>
            <consortium name="Ensembl"/>
        </authorList>
    </citation>
    <scope>IDENTIFICATION</scope>
</reference>
<dbReference type="Pfam" id="PF08758">
    <property type="entry name" value="Cadherin_pro"/>
    <property type="match status" value="1"/>
</dbReference>
<feature type="signal peptide" evidence="13">
    <location>
        <begin position="1"/>
        <end position="32"/>
    </location>
</feature>
<evidence type="ECO:0000256" key="1">
    <source>
        <dbReference type="ARBA" id="ARBA00004251"/>
    </source>
</evidence>
<dbReference type="CTD" id="1823"/>
<keyword evidence="7" id="KW-0130">Cell adhesion</keyword>
<dbReference type="Proteomes" id="UP000233160">
    <property type="component" value="Unassembled WGS sequence"/>
</dbReference>
<evidence type="ECO:0000256" key="7">
    <source>
        <dbReference type="ARBA" id="ARBA00022889"/>
    </source>
</evidence>
<evidence type="ECO:0000256" key="8">
    <source>
        <dbReference type="ARBA" id="ARBA00022989"/>
    </source>
</evidence>
<keyword evidence="2" id="KW-1003">Cell membrane</keyword>